<feature type="region of interest" description="Disordered" evidence="1">
    <location>
        <begin position="432"/>
        <end position="562"/>
    </location>
</feature>
<feature type="region of interest" description="Disordered" evidence="1">
    <location>
        <begin position="368"/>
        <end position="415"/>
    </location>
</feature>
<reference evidence="2 3" key="1">
    <citation type="submission" date="2023-09" db="EMBL/GenBank/DDBJ databases">
        <title>Pangenome analysis of Batrachochytrium dendrobatidis and related Chytrids.</title>
        <authorList>
            <person name="Yacoub M.N."/>
            <person name="Stajich J.E."/>
            <person name="James T.Y."/>
        </authorList>
    </citation>
    <scope>NUCLEOTIDE SEQUENCE [LARGE SCALE GENOMIC DNA]</scope>
    <source>
        <strain evidence="2 3">JEL0888</strain>
    </source>
</reference>
<feature type="compositionally biased region" description="Low complexity" evidence="1">
    <location>
        <begin position="396"/>
        <end position="407"/>
    </location>
</feature>
<feature type="compositionally biased region" description="Low complexity" evidence="1">
    <location>
        <begin position="67"/>
        <end position="76"/>
    </location>
</feature>
<proteinExistence type="predicted"/>
<name>A0ABR4NFA0_9FUNG</name>
<evidence type="ECO:0000313" key="2">
    <source>
        <dbReference type="EMBL" id="KAL2918185.1"/>
    </source>
</evidence>
<protein>
    <submittedName>
        <fullName evidence="2">Uncharacterized protein</fullName>
    </submittedName>
</protein>
<feature type="region of interest" description="Disordered" evidence="1">
    <location>
        <begin position="118"/>
        <end position="169"/>
    </location>
</feature>
<evidence type="ECO:0000313" key="3">
    <source>
        <dbReference type="Proteomes" id="UP001527925"/>
    </source>
</evidence>
<feature type="compositionally biased region" description="Low complexity" evidence="1">
    <location>
        <begin position="532"/>
        <end position="542"/>
    </location>
</feature>
<feature type="compositionally biased region" description="Low complexity" evidence="1">
    <location>
        <begin position="647"/>
        <end position="715"/>
    </location>
</feature>
<feature type="region of interest" description="Disordered" evidence="1">
    <location>
        <begin position="299"/>
        <end position="322"/>
    </location>
</feature>
<evidence type="ECO:0000256" key="1">
    <source>
        <dbReference type="SAM" id="MobiDB-lite"/>
    </source>
</evidence>
<feature type="compositionally biased region" description="Low complexity" evidence="1">
    <location>
        <begin position="475"/>
        <end position="498"/>
    </location>
</feature>
<sequence>MGQSLATPRPTAHHAAGAKQGAGAGRSAGCASSSDPPPLEPLSDGDGSASNSDDKGTARAPRRRAARSAGPRGGVSLAARCGSAAAAAGAAFGSDTALATRPARGAVEVVVVDSALTAPLDLGSAPRSEASDTQSAVTDDGDTQYTTTDDDSSFGDDVAETASQARQEQRPLSLFSFWAEHSAEAGIPSPTLSTRPAGRGAPWNRKLLRPRRRLVPRMPTLSLTPNAGDLASGSGAATPVLDTPRLSRATVSQEPPATQPSAPPAPGPAAFALAAGQPLSQAAIALSIASPLQPMLTPVRTSPPVAPLHRPTAAGKTTESASNKNELLHGLAAKPQLSSPPPSAVMANEAAVEAAFAAVLERFSAAAKMTPSPSISKASEAAIDGKDPTSKSPSTPAEAPAELPQQASDPVRQPASAAVVIPAALPLAESVTLSPTKPTAPSPSMPSAVPPTKPADLSSVKRSAAPPTKTPTQVALPIAPASASSAPEPAPAKELAQPGASDRNVQEMQEASVKQAPVVTAPEPVSAASLLEPQVASTAPAAAPQPSPEPEDASKSAKVDAELAEQQRLARLHQKRVRRLRRYREAVEEGKMVCFSCEYDLVFRQPRARRDGVAGLVPIVSAEMIVCPIDEPAPAAVTASSHKTSQPETAAGTAPAAPAAAANASATPAKTPAAATSAARVPATNARAASKASATTSKAPAATAKAQAAQPQPSAKPRRGWRQPRKATTVKHMPVPVPVPASTAAAAEPASGTRAGTRPTTRAKPQ</sequence>
<organism evidence="2 3">
    <name type="scientific">Polyrhizophydium stewartii</name>
    <dbReference type="NCBI Taxonomy" id="2732419"/>
    <lineage>
        <taxon>Eukaryota</taxon>
        <taxon>Fungi</taxon>
        <taxon>Fungi incertae sedis</taxon>
        <taxon>Chytridiomycota</taxon>
        <taxon>Chytridiomycota incertae sedis</taxon>
        <taxon>Chytridiomycetes</taxon>
        <taxon>Rhizophydiales</taxon>
        <taxon>Rhizophydiales incertae sedis</taxon>
        <taxon>Polyrhizophydium</taxon>
    </lineage>
</organism>
<feature type="region of interest" description="Disordered" evidence="1">
    <location>
        <begin position="1"/>
        <end position="76"/>
    </location>
</feature>
<accession>A0ABR4NFA0</accession>
<comment type="caution">
    <text evidence="2">The sequence shown here is derived from an EMBL/GenBank/DDBJ whole genome shotgun (WGS) entry which is preliminary data.</text>
</comment>
<feature type="compositionally biased region" description="Low complexity" evidence="1">
    <location>
        <begin position="740"/>
        <end position="766"/>
    </location>
</feature>
<feature type="compositionally biased region" description="Acidic residues" evidence="1">
    <location>
        <begin position="148"/>
        <end position="159"/>
    </location>
</feature>
<feature type="region of interest" description="Disordered" evidence="1">
    <location>
        <begin position="637"/>
        <end position="766"/>
    </location>
</feature>
<feature type="compositionally biased region" description="Basic residues" evidence="1">
    <location>
        <begin position="206"/>
        <end position="215"/>
    </location>
</feature>
<feature type="compositionally biased region" description="Pro residues" evidence="1">
    <location>
        <begin position="438"/>
        <end position="453"/>
    </location>
</feature>
<feature type="compositionally biased region" description="Low complexity" evidence="1">
    <location>
        <begin position="41"/>
        <end position="51"/>
    </location>
</feature>
<feature type="region of interest" description="Disordered" evidence="1">
    <location>
        <begin position="186"/>
        <end position="270"/>
    </location>
</feature>
<gene>
    <name evidence="2" type="ORF">HK105_202112</name>
</gene>
<feature type="compositionally biased region" description="Basic residues" evidence="1">
    <location>
        <begin position="716"/>
        <end position="729"/>
    </location>
</feature>
<keyword evidence="3" id="KW-1185">Reference proteome</keyword>
<dbReference type="Proteomes" id="UP001527925">
    <property type="component" value="Unassembled WGS sequence"/>
</dbReference>
<feature type="compositionally biased region" description="Basic and acidic residues" evidence="1">
    <location>
        <begin position="552"/>
        <end position="561"/>
    </location>
</feature>
<feature type="compositionally biased region" description="Pro residues" evidence="1">
    <location>
        <begin position="257"/>
        <end position="267"/>
    </location>
</feature>
<dbReference type="EMBL" id="JADGIZ020000007">
    <property type="protein sequence ID" value="KAL2918185.1"/>
    <property type="molecule type" value="Genomic_DNA"/>
</dbReference>